<dbReference type="Gene3D" id="1.10.260.40">
    <property type="entry name" value="lambda repressor-like DNA-binding domains"/>
    <property type="match status" value="1"/>
</dbReference>
<organism evidence="2 3">
    <name type="scientific">Adonisia turfae CCMR0082</name>
    <dbReference type="NCBI Taxonomy" id="2304604"/>
    <lineage>
        <taxon>Bacteria</taxon>
        <taxon>Bacillati</taxon>
        <taxon>Cyanobacteriota</taxon>
        <taxon>Adonisia</taxon>
        <taxon>Adonisia turfae</taxon>
    </lineage>
</organism>
<comment type="caution">
    <text evidence="2">The sequence shown here is derived from an EMBL/GenBank/DDBJ whole genome shotgun (WGS) entry which is preliminary data.</text>
</comment>
<gene>
    <name evidence="2" type="ORF">D0962_04335</name>
</gene>
<dbReference type="EMBL" id="QZCE01000001">
    <property type="protein sequence ID" value="NEZ62009.1"/>
    <property type="molecule type" value="Genomic_DNA"/>
</dbReference>
<dbReference type="InterPro" id="IPR001387">
    <property type="entry name" value="Cro/C1-type_HTH"/>
</dbReference>
<dbReference type="PROSITE" id="PS50943">
    <property type="entry name" value="HTH_CROC1"/>
    <property type="match status" value="1"/>
</dbReference>
<dbReference type="Proteomes" id="UP000473574">
    <property type="component" value="Unassembled WGS sequence"/>
</dbReference>
<dbReference type="SMART" id="SM00530">
    <property type="entry name" value="HTH_XRE"/>
    <property type="match status" value="1"/>
</dbReference>
<dbReference type="AlphaFoldDB" id="A0A6M0S0K5"/>
<reference evidence="2 3" key="1">
    <citation type="journal article" date="2020" name="Microb. Ecol.">
        <title>Ecogenomics of the Marine Benthic Filamentous Cyanobacterium Adonisia.</title>
        <authorList>
            <person name="Walter J.M."/>
            <person name="Coutinho F.H."/>
            <person name="Leomil L."/>
            <person name="Hargreaves P.I."/>
            <person name="Campeao M.E."/>
            <person name="Vieira V.V."/>
            <person name="Silva B.S."/>
            <person name="Fistarol G.O."/>
            <person name="Salomon P.S."/>
            <person name="Sawabe T."/>
            <person name="Mino S."/>
            <person name="Hosokawa M."/>
            <person name="Miyashita H."/>
            <person name="Maruyama F."/>
            <person name="van Verk M.C."/>
            <person name="Dutilh B.E."/>
            <person name="Thompson C.C."/>
            <person name="Thompson F.L."/>
        </authorList>
    </citation>
    <scope>NUCLEOTIDE SEQUENCE [LARGE SCALE GENOMIC DNA]</scope>
    <source>
        <strain evidence="2 3">CCMR0082</strain>
    </source>
</reference>
<dbReference type="InterPro" id="IPR010982">
    <property type="entry name" value="Lambda_DNA-bd_dom_sf"/>
</dbReference>
<dbReference type="SUPFAM" id="SSF47413">
    <property type="entry name" value="lambda repressor-like DNA-binding domains"/>
    <property type="match status" value="1"/>
</dbReference>
<feature type="domain" description="HTH cro/C1-type" evidence="1">
    <location>
        <begin position="76"/>
        <end position="130"/>
    </location>
</feature>
<name>A0A6M0S0K5_9CYAN</name>
<dbReference type="CDD" id="cd00093">
    <property type="entry name" value="HTH_XRE"/>
    <property type="match status" value="1"/>
</dbReference>
<dbReference type="Pfam" id="PF12844">
    <property type="entry name" value="HTH_19"/>
    <property type="match status" value="1"/>
</dbReference>
<accession>A0A6M0S0K5</accession>
<dbReference type="GO" id="GO:0003677">
    <property type="term" value="F:DNA binding"/>
    <property type="evidence" value="ECO:0007669"/>
    <property type="project" value="InterPro"/>
</dbReference>
<evidence type="ECO:0000313" key="3">
    <source>
        <dbReference type="Proteomes" id="UP000473574"/>
    </source>
</evidence>
<evidence type="ECO:0000313" key="2">
    <source>
        <dbReference type="EMBL" id="NEZ62009.1"/>
    </source>
</evidence>
<sequence length="132" mass="14802">MPGVRAIAVTFKLPLSWRSNCSIFAIASISRTATEFQMIVTAVSLAMKTPAYQQMSAIPTLLEDDCSIDARVGNRVRRMRRKANLTQEQLGARVHLSRSQIIAVEKGERGLYARELVTWAKILKCSFNDFLV</sequence>
<proteinExistence type="predicted"/>
<protein>
    <submittedName>
        <fullName evidence="2">XRE family transcriptional regulator</fullName>
    </submittedName>
</protein>
<evidence type="ECO:0000259" key="1">
    <source>
        <dbReference type="PROSITE" id="PS50943"/>
    </source>
</evidence>